<gene>
    <name evidence="2" type="ORF">Lspi_2463</name>
</gene>
<dbReference type="PROSITE" id="PS51197">
    <property type="entry name" value="HTH_RRF2_2"/>
    <property type="match status" value="1"/>
</dbReference>
<dbReference type="GO" id="GO:0003700">
    <property type="term" value="F:DNA-binding transcription factor activity"/>
    <property type="evidence" value="ECO:0007669"/>
    <property type="project" value="TreeGrafter"/>
</dbReference>
<dbReference type="PANTHER" id="PTHR33221:SF4">
    <property type="entry name" value="HTH-TYPE TRANSCRIPTIONAL REPRESSOR NSRR"/>
    <property type="match status" value="1"/>
</dbReference>
<dbReference type="NCBIfam" id="TIGR00738">
    <property type="entry name" value="rrf2_super"/>
    <property type="match status" value="1"/>
</dbReference>
<protein>
    <submittedName>
        <fullName evidence="2">Transcriptional regulator</fullName>
    </submittedName>
</protein>
<dbReference type="PANTHER" id="PTHR33221">
    <property type="entry name" value="WINGED HELIX-TURN-HELIX TRANSCRIPTIONAL REGULATOR, RRF2 FAMILY"/>
    <property type="match status" value="1"/>
</dbReference>
<dbReference type="EMBL" id="LNYX01000031">
    <property type="protein sequence ID" value="KTD61833.1"/>
    <property type="molecule type" value="Genomic_DNA"/>
</dbReference>
<accession>A0A0W0YY71</accession>
<dbReference type="Pfam" id="PF02082">
    <property type="entry name" value="Rrf2"/>
    <property type="match status" value="1"/>
</dbReference>
<dbReference type="SUPFAM" id="SSF46785">
    <property type="entry name" value="Winged helix' DNA-binding domain"/>
    <property type="match status" value="1"/>
</dbReference>
<evidence type="ECO:0000313" key="3">
    <source>
        <dbReference type="Proteomes" id="UP000054877"/>
    </source>
</evidence>
<proteinExistence type="predicted"/>
<dbReference type="Proteomes" id="UP000054877">
    <property type="component" value="Unassembled WGS sequence"/>
</dbReference>
<dbReference type="InterPro" id="IPR036388">
    <property type="entry name" value="WH-like_DNA-bd_sf"/>
</dbReference>
<dbReference type="InterPro" id="IPR000944">
    <property type="entry name" value="Tscrpt_reg_Rrf2"/>
</dbReference>
<dbReference type="OrthoDB" id="9795923at2"/>
<dbReference type="AlphaFoldDB" id="A0A0W0YY71"/>
<dbReference type="GO" id="GO:0003677">
    <property type="term" value="F:DNA binding"/>
    <property type="evidence" value="ECO:0007669"/>
    <property type="project" value="UniProtKB-KW"/>
</dbReference>
<keyword evidence="3" id="KW-1185">Reference proteome</keyword>
<dbReference type="Gene3D" id="1.10.10.10">
    <property type="entry name" value="Winged helix-like DNA-binding domain superfamily/Winged helix DNA-binding domain"/>
    <property type="match status" value="1"/>
</dbReference>
<evidence type="ECO:0000256" key="1">
    <source>
        <dbReference type="ARBA" id="ARBA00023125"/>
    </source>
</evidence>
<dbReference type="STRING" id="452.Lspi_2463"/>
<keyword evidence="1" id="KW-0238">DNA-binding</keyword>
<comment type="caution">
    <text evidence="2">The sequence shown here is derived from an EMBL/GenBank/DDBJ whole genome shotgun (WGS) entry which is preliminary data.</text>
</comment>
<dbReference type="InterPro" id="IPR036390">
    <property type="entry name" value="WH_DNA-bd_sf"/>
</dbReference>
<sequence>MQLTQFTDYSLRALIYVALRKEICTINDIANAYTISSNHLVKIIHNLSKMGIIKTTRGKSGGIAMAQHPSEINLGELVIKLEPNFDLVPCFNKEKANCRIAPVCKLKRILFEAKEKFIDVLKEYTLADIVDNRVDLKKLLLIDEKTQAL</sequence>
<dbReference type="GO" id="GO:0005829">
    <property type="term" value="C:cytosol"/>
    <property type="evidence" value="ECO:0007669"/>
    <property type="project" value="TreeGrafter"/>
</dbReference>
<evidence type="ECO:0000313" key="2">
    <source>
        <dbReference type="EMBL" id="KTD61833.1"/>
    </source>
</evidence>
<organism evidence="2 3">
    <name type="scientific">Legionella spiritensis</name>
    <dbReference type="NCBI Taxonomy" id="452"/>
    <lineage>
        <taxon>Bacteria</taxon>
        <taxon>Pseudomonadati</taxon>
        <taxon>Pseudomonadota</taxon>
        <taxon>Gammaproteobacteria</taxon>
        <taxon>Legionellales</taxon>
        <taxon>Legionellaceae</taxon>
        <taxon>Legionella</taxon>
    </lineage>
</organism>
<name>A0A0W0YY71_LEGSP</name>
<dbReference type="PATRIC" id="fig|452.5.peg.2716"/>
<reference evidence="2 3" key="1">
    <citation type="submission" date="2015-11" db="EMBL/GenBank/DDBJ databases">
        <title>Genomic analysis of 38 Legionella species identifies large and diverse effector repertoires.</title>
        <authorList>
            <person name="Burstein D."/>
            <person name="Amaro F."/>
            <person name="Zusman T."/>
            <person name="Lifshitz Z."/>
            <person name="Cohen O."/>
            <person name="Gilbert J.A."/>
            <person name="Pupko T."/>
            <person name="Shuman H.A."/>
            <person name="Segal G."/>
        </authorList>
    </citation>
    <scope>NUCLEOTIDE SEQUENCE [LARGE SCALE GENOMIC DNA]</scope>
    <source>
        <strain evidence="2 3">Mt.St.Helens-9</strain>
    </source>
</reference>
<dbReference type="RefSeq" id="WP_058484352.1">
    <property type="nucleotide sequence ID" value="NZ_CAAAII010000011.1"/>
</dbReference>